<protein>
    <submittedName>
        <fullName evidence="1">Gfo/Idh/MocA family oxidoreductase</fullName>
    </submittedName>
</protein>
<evidence type="ECO:0000313" key="2">
    <source>
        <dbReference type="Proteomes" id="UP000265361"/>
    </source>
</evidence>
<name>A0A399Q235_9MICO</name>
<feature type="non-terminal residue" evidence="1">
    <location>
        <position position="45"/>
    </location>
</feature>
<reference evidence="1 2" key="1">
    <citation type="submission" date="2018-08" db="EMBL/GenBank/DDBJ databases">
        <title>Genome Sequence of Clavibacter michiganensis Subspecies type strains, and the Atypical Peach-Colored Strains Isolated from Tomato.</title>
        <authorList>
            <person name="Osdaghi E."/>
            <person name="Portier P."/>
            <person name="Briand M."/>
            <person name="Jacques M.-A."/>
        </authorList>
    </citation>
    <scope>NUCLEOTIDE SEQUENCE [LARGE SCALE GENOMIC DNA]</scope>
    <source>
        <strain evidence="1 2">CFBP 7577</strain>
    </source>
</reference>
<dbReference type="AlphaFoldDB" id="A0A399Q235"/>
<dbReference type="Proteomes" id="UP000265361">
    <property type="component" value="Unassembled WGS sequence"/>
</dbReference>
<organism evidence="1 2">
    <name type="scientific">Clavibacter nebraskensis</name>
    <dbReference type="NCBI Taxonomy" id="31963"/>
    <lineage>
        <taxon>Bacteria</taxon>
        <taxon>Bacillati</taxon>
        <taxon>Actinomycetota</taxon>
        <taxon>Actinomycetes</taxon>
        <taxon>Micrococcales</taxon>
        <taxon>Microbacteriaceae</taxon>
        <taxon>Clavibacter</taxon>
    </lineage>
</organism>
<dbReference type="EMBL" id="QWED01000253">
    <property type="protein sequence ID" value="RIJ11147.1"/>
    <property type="molecule type" value="Genomic_DNA"/>
</dbReference>
<sequence length="45" mass="4738">MTARDVGLVGLGAMGATYHRLLRTDPALAPLVGRLRIGARRLPPG</sequence>
<proteinExistence type="predicted"/>
<comment type="caution">
    <text evidence="1">The sequence shown here is derived from an EMBL/GenBank/DDBJ whole genome shotgun (WGS) entry which is preliminary data.</text>
</comment>
<accession>A0A399Q235</accession>
<gene>
    <name evidence="1" type="ORF">DZF97_09085</name>
</gene>
<evidence type="ECO:0000313" key="1">
    <source>
        <dbReference type="EMBL" id="RIJ11147.1"/>
    </source>
</evidence>